<gene>
    <name evidence="1" type="ORF">QFC20_003475</name>
</gene>
<reference evidence="1" key="1">
    <citation type="submission" date="2023-04" db="EMBL/GenBank/DDBJ databases">
        <title>Draft Genome sequencing of Naganishia species isolated from polar environments using Oxford Nanopore Technology.</title>
        <authorList>
            <person name="Leo P."/>
            <person name="Venkateswaran K."/>
        </authorList>
    </citation>
    <scope>NUCLEOTIDE SEQUENCE</scope>
    <source>
        <strain evidence="1">MNA-CCFEE 5262</strain>
    </source>
</reference>
<accession>A0ACC2WAV0</accession>
<dbReference type="Proteomes" id="UP001230649">
    <property type="component" value="Unassembled WGS sequence"/>
</dbReference>
<proteinExistence type="predicted"/>
<sequence length="446" mass="48214">MVEDKYIGLGLAISSSLAIGTSFIITKKGLNDAATPDRGAYTSTNNSHSTPTTGGGRSASEDLAYLRNPIWWAGMATMVLGEVANFAAYTFAPAILVTPLGALSVIIGAILASFLLNEKLGRLGVCGCACCLIGSVIIILHAPADRDVQTVDEILEYAMHPAFLFYVTFVAVFATYMIIKVVPKYGTKNPMVYLSICSLVGSVSVMAIKGFGIALKLTFAGNNQLTHAPTYLFGFTVVFCILIQMNYFNKALDTFSTNVVNPIYYVFFSTSTILASAILFQGFNTTGGSESVSLICGFMVIFMGVYLLNISRQPEVKQHSAIENGIMNPRMSMSGRPSMDAARQPLWGGGSATYHSDEPTHGRRSSIFHEQDSTLFNAFEEEESVGLRPLREEFGDDVDDSDESESGLGRPEGMVSNKDLTRINTNINRSAGHTKSRSRDATGARF</sequence>
<name>A0ACC2WAV0_9TREE</name>
<organism evidence="1 2">
    <name type="scientific">Naganishia adeliensis</name>
    <dbReference type="NCBI Taxonomy" id="92952"/>
    <lineage>
        <taxon>Eukaryota</taxon>
        <taxon>Fungi</taxon>
        <taxon>Dikarya</taxon>
        <taxon>Basidiomycota</taxon>
        <taxon>Agaricomycotina</taxon>
        <taxon>Tremellomycetes</taxon>
        <taxon>Filobasidiales</taxon>
        <taxon>Filobasidiaceae</taxon>
        <taxon>Naganishia</taxon>
    </lineage>
</organism>
<evidence type="ECO:0000313" key="1">
    <source>
        <dbReference type="EMBL" id="KAJ9108314.1"/>
    </source>
</evidence>
<comment type="caution">
    <text evidence="1">The sequence shown here is derived from an EMBL/GenBank/DDBJ whole genome shotgun (WGS) entry which is preliminary data.</text>
</comment>
<evidence type="ECO:0000313" key="2">
    <source>
        <dbReference type="Proteomes" id="UP001230649"/>
    </source>
</evidence>
<keyword evidence="2" id="KW-1185">Reference proteome</keyword>
<dbReference type="EMBL" id="JASBWS010000032">
    <property type="protein sequence ID" value="KAJ9108314.1"/>
    <property type="molecule type" value="Genomic_DNA"/>
</dbReference>
<protein>
    <submittedName>
        <fullName evidence="1">Uncharacterized protein</fullName>
    </submittedName>
</protein>